<name>A0A392SLR7_9FABA</name>
<reference evidence="1 2" key="1">
    <citation type="journal article" date="2018" name="Front. Plant Sci.">
        <title>Red Clover (Trifolium pratense) and Zigzag Clover (T. medium) - A Picture of Genomic Similarities and Differences.</title>
        <authorList>
            <person name="Dluhosova J."/>
            <person name="Istvanek J."/>
            <person name="Nedelnik J."/>
            <person name="Repkova J."/>
        </authorList>
    </citation>
    <scope>NUCLEOTIDE SEQUENCE [LARGE SCALE GENOMIC DNA]</scope>
    <source>
        <strain evidence="2">cv. 10/8</strain>
        <tissue evidence="1">Leaf</tissue>
    </source>
</reference>
<comment type="caution">
    <text evidence="1">The sequence shown here is derived from an EMBL/GenBank/DDBJ whole genome shotgun (WGS) entry which is preliminary data.</text>
</comment>
<proteinExistence type="predicted"/>
<protein>
    <submittedName>
        <fullName evidence="1">Uncharacterized protein</fullName>
    </submittedName>
</protein>
<dbReference type="Proteomes" id="UP000265520">
    <property type="component" value="Unassembled WGS sequence"/>
</dbReference>
<sequence>MFEAVRNFYRKVNAIGAPKPLIEMTHMMWRQMIFRQMADDVQTGLSCY</sequence>
<dbReference type="EMBL" id="LXQA010400239">
    <property type="protein sequence ID" value="MCI49372.1"/>
    <property type="molecule type" value="Genomic_DNA"/>
</dbReference>
<evidence type="ECO:0000313" key="1">
    <source>
        <dbReference type="EMBL" id="MCI49372.1"/>
    </source>
</evidence>
<feature type="non-terminal residue" evidence="1">
    <location>
        <position position="48"/>
    </location>
</feature>
<keyword evidence="2" id="KW-1185">Reference proteome</keyword>
<dbReference type="AlphaFoldDB" id="A0A392SLR7"/>
<organism evidence="1 2">
    <name type="scientific">Trifolium medium</name>
    <dbReference type="NCBI Taxonomy" id="97028"/>
    <lineage>
        <taxon>Eukaryota</taxon>
        <taxon>Viridiplantae</taxon>
        <taxon>Streptophyta</taxon>
        <taxon>Embryophyta</taxon>
        <taxon>Tracheophyta</taxon>
        <taxon>Spermatophyta</taxon>
        <taxon>Magnoliopsida</taxon>
        <taxon>eudicotyledons</taxon>
        <taxon>Gunneridae</taxon>
        <taxon>Pentapetalae</taxon>
        <taxon>rosids</taxon>
        <taxon>fabids</taxon>
        <taxon>Fabales</taxon>
        <taxon>Fabaceae</taxon>
        <taxon>Papilionoideae</taxon>
        <taxon>50 kb inversion clade</taxon>
        <taxon>NPAAA clade</taxon>
        <taxon>Hologalegina</taxon>
        <taxon>IRL clade</taxon>
        <taxon>Trifolieae</taxon>
        <taxon>Trifolium</taxon>
    </lineage>
</organism>
<accession>A0A392SLR7</accession>
<evidence type="ECO:0000313" key="2">
    <source>
        <dbReference type="Proteomes" id="UP000265520"/>
    </source>
</evidence>